<sequence>MECDLGRYNANAMNKRLFIYLKKIVLNSLWVCFLISFFSQIQAQERILRYHPDGEDFVIVNGNKKFNRALYGTHSAFRIETGDVPELGFFMPNMGGNMQFGLMATNKSLWLNNAQRIESRYRPGTRIYRITDPFLQSGELIITVLAMSDAEGMIACIETKNIPKEIVLLTTFGGAG</sequence>
<keyword evidence="1" id="KW-0812">Transmembrane</keyword>
<gene>
    <name evidence="2" type="ORF">EZS27_034430</name>
</gene>
<evidence type="ECO:0000313" key="2">
    <source>
        <dbReference type="EMBL" id="KAA6315055.1"/>
    </source>
</evidence>
<comment type="caution">
    <text evidence="2">The sequence shown here is derived from an EMBL/GenBank/DDBJ whole genome shotgun (WGS) entry which is preliminary data.</text>
</comment>
<proteinExistence type="predicted"/>
<organism evidence="2">
    <name type="scientific">termite gut metagenome</name>
    <dbReference type="NCBI Taxonomy" id="433724"/>
    <lineage>
        <taxon>unclassified sequences</taxon>
        <taxon>metagenomes</taxon>
        <taxon>organismal metagenomes</taxon>
    </lineage>
</organism>
<accession>A0A5J4PZT1</accession>
<keyword evidence="1" id="KW-0472">Membrane</keyword>
<dbReference type="Pfam" id="PF14614">
    <property type="entry name" value="DUF4450"/>
    <property type="match status" value="1"/>
</dbReference>
<feature type="non-terminal residue" evidence="2">
    <location>
        <position position="176"/>
    </location>
</feature>
<keyword evidence="1" id="KW-1133">Transmembrane helix</keyword>
<dbReference type="InterPro" id="IPR028028">
    <property type="entry name" value="DUF4450"/>
</dbReference>
<evidence type="ECO:0008006" key="3">
    <source>
        <dbReference type="Google" id="ProtNLM"/>
    </source>
</evidence>
<dbReference type="AlphaFoldDB" id="A0A5J4PZT1"/>
<evidence type="ECO:0000256" key="1">
    <source>
        <dbReference type="SAM" id="Phobius"/>
    </source>
</evidence>
<protein>
    <recommendedName>
        <fullName evidence="3">DUF4450 domain-containing protein</fullName>
    </recommendedName>
</protein>
<dbReference type="EMBL" id="SNRY01005401">
    <property type="protein sequence ID" value="KAA6315055.1"/>
    <property type="molecule type" value="Genomic_DNA"/>
</dbReference>
<feature type="transmembrane region" description="Helical" evidence="1">
    <location>
        <begin position="17"/>
        <end position="39"/>
    </location>
</feature>
<reference evidence="2" key="1">
    <citation type="submission" date="2019-03" db="EMBL/GenBank/DDBJ databases">
        <title>Single cell metagenomics reveals metabolic interactions within the superorganism composed of flagellate Streblomastix strix and complex community of Bacteroidetes bacteria on its surface.</title>
        <authorList>
            <person name="Treitli S.C."/>
            <person name="Kolisko M."/>
            <person name="Husnik F."/>
            <person name="Keeling P."/>
            <person name="Hampl V."/>
        </authorList>
    </citation>
    <scope>NUCLEOTIDE SEQUENCE</scope>
    <source>
        <strain evidence="2">STM</strain>
    </source>
</reference>
<name>A0A5J4PZT1_9ZZZZ</name>